<dbReference type="InterPro" id="IPR038732">
    <property type="entry name" value="HpyO/CreE_NAD-binding"/>
</dbReference>
<dbReference type="KEGG" id="amaq:GO499_10155"/>
<dbReference type="InterPro" id="IPR036188">
    <property type="entry name" value="FAD/NAD-bd_sf"/>
</dbReference>
<gene>
    <name evidence="2" type="ORF">GO499_10155</name>
</gene>
<proteinExistence type="predicted"/>
<evidence type="ECO:0000313" key="2">
    <source>
        <dbReference type="EMBL" id="QHQ35522.1"/>
    </source>
</evidence>
<keyword evidence="3" id="KW-1185">Reference proteome</keyword>
<feature type="domain" description="FAD-dependent urate hydroxylase HpyO/Asp monooxygenase CreE-like FAD/NAD(P)-binding" evidence="1">
    <location>
        <begin position="11"/>
        <end position="161"/>
    </location>
</feature>
<dbReference type="Gene3D" id="3.50.50.60">
    <property type="entry name" value="FAD/NAD(P)-binding domain"/>
    <property type="match status" value="1"/>
</dbReference>
<sequence>MEVETGNSDVAIIGMGPRGLGALEALASSLAKSGTRLGIDIFDPEEKLGAGPNFRPDESPLCLLNIPVRAVDIDPHDPSLCEVDFASFLNLPHDSDHYPARAHLGAYLEMRFDELSSSEVLHLRHIATEIETLEQDASGWWLQSRGGRYGPYREVLLTPGQPQSEPDPQLSTWQDHAAATGKDLLPAYPARDLLSAAHQWQGKNIAIRGLGLSTHDVLRMLTTGVGGRFEDGSYIPSGAEPARILPFSLNGHPAFPKPDGAAQDALYDPTEAETEIFEAALREAVGKSSDDALRIATAPLVAPVQRILSALSGDGDAEHWLAAERQEPGSLETDGPTETLRHGIAMAEGRQPPTPGYAAGQVWRKWQNALRRGFNSPPFSPATAETIIGFDEALKRYSYGPPVESSRELLILVEAGLVHLWAADDPDIETTTDGWSLTENGGTVTVSAMIDAVLPSPDISIITQPLLRSLIDDGLVRPVRDGLGAQIESDGQLVGRDGNTRDGLCLLGRMALGSIIAVDSIHDCFGDATRRWANGVVSRIG</sequence>
<dbReference type="EMBL" id="CP046620">
    <property type="protein sequence ID" value="QHQ35522.1"/>
    <property type="molecule type" value="Genomic_DNA"/>
</dbReference>
<dbReference type="PANTHER" id="PTHR40254">
    <property type="entry name" value="BLR0577 PROTEIN"/>
    <property type="match status" value="1"/>
</dbReference>
<evidence type="ECO:0000313" key="3">
    <source>
        <dbReference type="Proteomes" id="UP000464495"/>
    </source>
</evidence>
<dbReference type="InterPro" id="IPR052189">
    <property type="entry name" value="L-asp_N-monooxygenase_NS-form"/>
</dbReference>
<reference evidence="2 3" key="1">
    <citation type="submission" date="2019-12" db="EMBL/GenBank/DDBJ databases">
        <title>Complete genome sequence of Algicella marina strain 9Alg 56(T) isolated from the red alga Tichocarpus crinitus.</title>
        <authorList>
            <person name="Kim S.-G."/>
            <person name="Nedashkovskaya O.I."/>
        </authorList>
    </citation>
    <scope>NUCLEOTIDE SEQUENCE [LARGE SCALE GENOMIC DNA]</scope>
    <source>
        <strain evidence="2 3">9Alg 56</strain>
    </source>
</reference>
<dbReference type="AlphaFoldDB" id="A0A6P1T4Q3"/>
<name>A0A6P1T4Q3_9RHOB</name>
<dbReference type="Pfam" id="PF13454">
    <property type="entry name" value="NAD_binding_9"/>
    <property type="match status" value="1"/>
</dbReference>
<protein>
    <recommendedName>
        <fullName evidence="1">FAD-dependent urate hydroxylase HpyO/Asp monooxygenase CreE-like FAD/NAD(P)-binding domain-containing protein</fullName>
    </recommendedName>
</protein>
<accession>A0A6P1T4Q3</accession>
<organism evidence="2 3">
    <name type="scientific">Algicella marina</name>
    <dbReference type="NCBI Taxonomy" id="2683284"/>
    <lineage>
        <taxon>Bacteria</taxon>
        <taxon>Pseudomonadati</taxon>
        <taxon>Pseudomonadota</taxon>
        <taxon>Alphaproteobacteria</taxon>
        <taxon>Rhodobacterales</taxon>
        <taxon>Paracoccaceae</taxon>
        <taxon>Algicella</taxon>
    </lineage>
</organism>
<evidence type="ECO:0000259" key="1">
    <source>
        <dbReference type="Pfam" id="PF13454"/>
    </source>
</evidence>
<dbReference type="SUPFAM" id="SSF51905">
    <property type="entry name" value="FAD/NAD(P)-binding domain"/>
    <property type="match status" value="1"/>
</dbReference>
<dbReference type="RefSeq" id="WP_161862082.1">
    <property type="nucleotide sequence ID" value="NZ_CP046620.1"/>
</dbReference>
<dbReference type="Proteomes" id="UP000464495">
    <property type="component" value="Chromosome"/>
</dbReference>
<dbReference type="PANTHER" id="PTHR40254:SF1">
    <property type="entry name" value="BLR0577 PROTEIN"/>
    <property type="match status" value="1"/>
</dbReference>